<name>A0A1A8AI96_NOTFU</name>
<dbReference type="GO" id="GO:0035591">
    <property type="term" value="F:signaling adaptor activity"/>
    <property type="evidence" value="ECO:0007669"/>
    <property type="project" value="TreeGrafter"/>
</dbReference>
<evidence type="ECO:0000313" key="4">
    <source>
        <dbReference type="EMBL" id="KAF7223002.1"/>
    </source>
</evidence>
<gene>
    <name evidence="5" type="primary">SH2D1A</name>
    <name evidence="4" type="ORF">G4P62_009342</name>
</gene>
<accession>A0A1A8AI96</accession>
<evidence type="ECO:0000313" key="5">
    <source>
        <dbReference type="EMBL" id="SBP54779.1"/>
    </source>
</evidence>
<organism evidence="5">
    <name type="scientific">Nothobranchius furzeri</name>
    <name type="common">Turquoise killifish</name>
    <dbReference type="NCBI Taxonomy" id="105023"/>
    <lineage>
        <taxon>Eukaryota</taxon>
        <taxon>Metazoa</taxon>
        <taxon>Chordata</taxon>
        <taxon>Craniata</taxon>
        <taxon>Vertebrata</taxon>
        <taxon>Euteleostomi</taxon>
        <taxon>Actinopterygii</taxon>
        <taxon>Neopterygii</taxon>
        <taxon>Teleostei</taxon>
        <taxon>Neoteleostei</taxon>
        <taxon>Acanthomorphata</taxon>
        <taxon>Ovalentaria</taxon>
        <taxon>Atherinomorphae</taxon>
        <taxon>Cyprinodontiformes</taxon>
        <taxon>Nothobranchiidae</taxon>
        <taxon>Nothobranchius</taxon>
    </lineage>
</organism>
<feature type="domain" description="SH2" evidence="3">
    <location>
        <begin position="11"/>
        <end position="107"/>
    </location>
</feature>
<keyword evidence="1 2" id="KW-0727">SH2 domain</keyword>
<dbReference type="OMA" id="EFVYMEV"/>
<dbReference type="PANTHER" id="PTHR19969">
    <property type="entry name" value="SH2-SH3 ADAPTOR PROTEIN-RELATED"/>
    <property type="match status" value="1"/>
</dbReference>
<dbReference type="InterPro" id="IPR051184">
    <property type="entry name" value="Tyrosine-phos_adapter"/>
</dbReference>
<dbReference type="EMBL" id="JAAVVJ010000005">
    <property type="protein sequence ID" value="KAF7223002.1"/>
    <property type="molecule type" value="Genomic_DNA"/>
</dbReference>
<dbReference type="KEGG" id="nfu:107384469"/>
<dbReference type="SUPFAM" id="SSF55550">
    <property type="entry name" value="SH2 domain"/>
    <property type="match status" value="1"/>
</dbReference>
<reference evidence="4" key="3">
    <citation type="submission" date="2020-03" db="EMBL/GenBank/DDBJ databases">
        <title>Intra-Species Differences in Population Size shape Life History and Genome Evolution.</title>
        <authorList>
            <person name="Willemsen D."/>
            <person name="Cui R."/>
            <person name="Valenzano D.R."/>
        </authorList>
    </citation>
    <scope>NUCLEOTIDE SEQUENCE</scope>
    <source>
        <strain evidence="4">GRZ</strain>
        <tissue evidence="4">Whole</tissue>
    </source>
</reference>
<reference evidence="5" key="2">
    <citation type="submission" date="2016-06" db="EMBL/GenBank/DDBJ databases">
        <title>The genome of a short-lived fish provides insights into sex chromosome evolution and the genetic control of aging.</title>
        <authorList>
            <person name="Reichwald K."/>
            <person name="Felder M."/>
            <person name="Petzold A."/>
            <person name="Koch P."/>
            <person name="Groth M."/>
            <person name="Platzer M."/>
        </authorList>
    </citation>
    <scope>NUCLEOTIDE SEQUENCE</scope>
    <source>
        <tissue evidence="5">Brain</tissue>
    </source>
</reference>
<protein>
    <submittedName>
        <fullName evidence="4">SH2 domain-containing protein 1A-like</fullName>
    </submittedName>
</protein>
<dbReference type="PROSITE" id="PS50001">
    <property type="entry name" value="SH2"/>
    <property type="match status" value="1"/>
</dbReference>
<dbReference type="SMART" id="SM00252">
    <property type="entry name" value="SH2"/>
    <property type="match status" value="1"/>
</dbReference>
<dbReference type="PANTHER" id="PTHR19969:SF5">
    <property type="entry name" value="CRK-LIKE PROTEIN"/>
    <property type="match status" value="1"/>
</dbReference>
<dbReference type="OrthoDB" id="10053436at2759"/>
<evidence type="ECO:0000256" key="1">
    <source>
        <dbReference type="ARBA" id="ARBA00022999"/>
    </source>
</evidence>
<dbReference type="Gene3D" id="3.30.505.10">
    <property type="entry name" value="SH2 domain"/>
    <property type="match status" value="1"/>
</dbReference>
<dbReference type="InterPro" id="IPR036860">
    <property type="entry name" value="SH2_dom_sf"/>
</dbReference>
<sequence>MEREGRCVRSIYYGRIGSKVTERLLGRFGHDGSFLLRDSETVPGACCLCVRKAPHVLTYRLQHSDSGWYLQDLRNRQEKFGTLESLIDHYRRAPSPPVGMAPLTDPLDKTQIPNYFLQEFVYMEVTSSSSSAQ</sequence>
<dbReference type="GO" id="GO:0030971">
    <property type="term" value="F:receptor tyrosine kinase binding"/>
    <property type="evidence" value="ECO:0007669"/>
    <property type="project" value="TreeGrafter"/>
</dbReference>
<evidence type="ECO:0000256" key="2">
    <source>
        <dbReference type="PROSITE-ProRule" id="PRU00191"/>
    </source>
</evidence>
<dbReference type="GO" id="GO:0016477">
    <property type="term" value="P:cell migration"/>
    <property type="evidence" value="ECO:0007669"/>
    <property type="project" value="TreeGrafter"/>
</dbReference>
<dbReference type="Proteomes" id="UP000822369">
    <property type="component" value="Chromosome 5"/>
</dbReference>
<dbReference type="Pfam" id="PF00017">
    <property type="entry name" value="SH2"/>
    <property type="match status" value="1"/>
</dbReference>
<reference evidence="5" key="1">
    <citation type="submission" date="2016-05" db="EMBL/GenBank/DDBJ databases">
        <authorList>
            <person name="Lavstsen T."/>
            <person name="Jespersen J.S."/>
        </authorList>
    </citation>
    <scope>NUCLEOTIDE SEQUENCE</scope>
    <source>
        <tissue evidence="5">Brain</tissue>
    </source>
</reference>
<dbReference type="EMBL" id="HADY01016294">
    <property type="protein sequence ID" value="SBP54779.1"/>
    <property type="molecule type" value="Transcribed_RNA"/>
</dbReference>
<dbReference type="InterPro" id="IPR000980">
    <property type="entry name" value="SH2"/>
</dbReference>
<dbReference type="GO" id="GO:0005737">
    <property type="term" value="C:cytoplasm"/>
    <property type="evidence" value="ECO:0007669"/>
    <property type="project" value="TreeGrafter"/>
</dbReference>
<dbReference type="AlphaFoldDB" id="A0A1A8AI96"/>
<dbReference type="GO" id="GO:0007167">
    <property type="term" value="P:enzyme-linked receptor protein signaling pathway"/>
    <property type="evidence" value="ECO:0007669"/>
    <property type="project" value="TreeGrafter"/>
</dbReference>
<dbReference type="PRINTS" id="PR00401">
    <property type="entry name" value="SH2DOMAIN"/>
</dbReference>
<proteinExistence type="predicted"/>
<dbReference type="GeneID" id="107384469"/>
<evidence type="ECO:0000259" key="3">
    <source>
        <dbReference type="PROSITE" id="PS50001"/>
    </source>
</evidence>